<evidence type="ECO:0000313" key="6">
    <source>
        <dbReference type="Proteomes" id="UP000053326"/>
    </source>
</evidence>
<dbReference type="InterPro" id="IPR045006">
    <property type="entry name" value="CHLI-like"/>
</dbReference>
<evidence type="ECO:0000256" key="2">
    <source>
        <dbReference type="ARBA" id="ARBA00022741"/>
    </source>
</evidence>
<dbReference type="Gene3D" id="3.30.230.10">
    <property type="match status" value="1"/>
</dbReference>
<keyword evidence="3" id="KW-0067">ATP-binding</keyword>
<dbReference type="InterPro" id="IPR025158">
    <property type="entry name" value="Mg_chelat-rel_C"/>
</dbReference>
<dbReference type="Pfam" id="PF13541">
    <property type="entry name" value="ChlI"/>
    <property type="match status" value="1"/>
</dbReference>
<dbReference type="NCBIfam" id="TIGR00368">
    <property type="entry name" value="YifB family Mg chelatase-like AAA ATPase"/>
    <property type="match status" value="1"/>
</dbReference>
<accession>A0A117LB25</accession>
<dbReference type="Gene3D" id="3.40.50.300">
    <property type="entry name" value="P-loop containing nucleotide triphosphate hydrolases"/>
    <property type="match status" value="1"/>
</dbReference>
<name>A0A117LB25_9THEO</name>
<gene>
    <name evidence="5" type="ORF">XD66_1551</name>
</gene>
<dbReference type="Pfam" id="PF13335">
    <property type="entry name" value="Mg_chelatase_C"/>
    <property type="match status" value="1"/>
</dbReference>
<dbReference type="PRINTS" id="PR01657">
    <property type="entry name" value="MCMFAMILY"/>
</dbReference>
<dbReference type="SMART" id="SM00382">
    <property type="entry name" value="AAA"/>
    <property type="match status" value="1"/>
</dbReference>
<evidence type="ECO:0000256" key="3">
    <source>
        <dbReference type="ARBA" id="ARBA00022840"/>
    </source>
</evidence>
<dbReference type="PATRIC" id="fig|85874.4.peg.1250"/>
<dbReference type="AlphaFoldDB" id="A0A117LB25"/>
<dbReference type="InterPro" id="IPR001208">
    <property type="entry name" value="MCM_dom"/>
</dbReference>
<dbReference type="Pfam" id="PF01078">
    <property type="entry name" value="Mg_chelatase"/>
    <property type="match status" value="1"/>
</dbReference>
<dbReference type="SUPFAM" id="SSF54211">
    <property type="entry name" value="Ribosomal protein S5 domain 2-like"/>
    <property type="match status" value="1"/>
</dbReference>
<dbReference type="GO" id="GO:0003677">
    <property type="term" value="F:DNA binding"/>
    <property type="evidence" value="ECO:0007669"/>
    <property type="project" value="InterPro"/>
</dbReference>
<proteinExistence type="inferred from homology"/>
<dbReference type="SUPFAM" id="SSF52540">
    <property type="entry name" value="P-loop containing nucleoside triphosphate hydrolases"/>
    <property type="match status" value="1"/>
</dbReference>
<sequence>MLSIINSCCCLGMETHNVRVEVDVSPGLPCITIVGLPDPAVREATERVRSAIRNTGFEFPLKRVTVNLAPADLRKEGSLFDLPIAIGILAATEQLPFDKIPQHILVGELSLDGTIRRVPGVLLMAGSIHQNSPEKTLIIPLDNLSEAALVKGVPALGAGNLNEVAAFLKGERELPAAPEETGSQLLEDDDSTGYPDFADVKGQEKAKRALEIAAAGGHNILMVGPPGTGKTLLARSLPSILPPLSWEECLEVTKVYSIAGLLPKERPVISKRPFRAPHHTASAVSIIGGGRVPHPGEVSFATHGILFLDELPEFSRDVLEALRQPLEEGVVTISRAHGAYTFPARFIFVGAMNPCPCGHLGDPHKECTCTPYQAQRYRSRVSGPILDRIDLQIEVPRLELSELSSEKSAESSQEIRKRVVRAHKIQQERFLNTGVHCNAQMKSQHLKTFCQLKKESRDLLHQVFHNLKMSMRAHDRVLKIARTIADLEESDQIEPVHLAEAVQYRCLDRPFW</sequence>
<reference evidence="6" key="1">
    <citation type="journal article" date="2015" name="MBio">
        <title>Genome-Resolved Metagenomic Analysis Reveals Roles for Candidate Phyla and Other Microbial Community Members in Biogeochemical Transformations in Oil Reservoirs.</title>
        <authorList>
            <person name="Hu P."/>
            <person name="Tom L."/>
            <person name="Singh A."/>
            <person name="Thomas B.C."/>
            <person name="Baker B.J."/>
            <person name="Piceno Y.M."/>
            <person name="Andersen G.L."/>
            <person name="Banfield J.F."/>
        </authorList>
    </citation>
    <scope>NUCLEOTIDE SEQUENCE [LARGE SCALE GENOMIC DNA]</scope>
</reference>
<dbReference type="EMBL" id="LGFO01000273">
    <property type="protein sequence ID" value="KUK35739.1"/>
    <property type="molecule type" value="Genomic_DNA"/>
</dbReference>
<dbReference type="InterPro" id="IPR027417">
    <property type="entry name" value="P-loop_NTPase"/>
</dbReference>
<dbReference type="InterPro" id="IPR000523">
    <property type="entry name" value="Mg_chelatse_chII-like_cat_dom"/>
</dbReference>
<dbReference type="InterPro" id="IPR004482">
    <property type="entry name" value="Mg_chelat-rel"/>
</dbReference>
<feature type="domain" description="AAA+ ATPase" evidence="4">
    <location>
        <begin position="216"/>
        <end position="399"/>
    </location>
</feature>
<dbReference type="InterPro" id="IPR020568">
    <property type="entry name" value="Ribosomal_Su5_D2-typ_SF"/>
</dbReference>
<evidence type="ECO:0000256" key="1">
    <source>
        <dbReference type="ARBA" id="ARBA00006354"/>
    </source>
</evidence>
<evidence type="ECO:0000313" key="5">
    <source>
        <dbReference type="EMBL" id="KUK35739.1"/>
    </source>
</evidence>
<dbReference type="Proteomes" id="UP000053326">
    <property type="component" value="Unassembled WGS sequence"/>
</dbReference>
<organism evidence="5 6">
    <name type="scientific">Thermacetogenium phaeum</name>
    <dbReference type="NCBI Taxonomy" id="85874"/>
    <lineage>
        <taxon>Bacteria</taxon>
        <taxon>Bacillati</taxon>
        <taxon>Bacillota</taxon>
        <taxon>Clostridia</taxon>
        <taxon>Thermoanaerobacterales</taxon>
        <taxon>Thermoanaerobacteraceae</taxon>
        <taxon>Thermacetogenium</taxon>
    </lineage>
</organism>
<protein>
    <submittedName>
        <fullName evidence="5">Mg chelatase subunit ChlI</fullName>
    </submittedName>
</protein>
<comment type="similarity">
    <text evidence="1">Belongs to the Mg-chelatase subunits D/I family. ComM subfamily.</text>
</comment>
<dbReference type="PANTHER" id="PTHR32039:SF7">
    <property type="entry name" value="COMPETENCE PROTEIN COMM"/>
    <property type="match status" value="1"/>
</dbReference>
<dbReference type="PANTHER" id="PTHR32039">
    <property type="entry name" value="MAGNESIUM-CHELATASE SUBUNIT CHLI"/>
    <property type="match status" value="1"/>
</dbReference>
<dbReference type="GO" id="GO:0005524">
    <property type="term" value="F:ATP binding"/>
    <property type="evidence" value="ECO:0007669"/>
    <property type="project" value="UniProtKB-KW"/>
</dbReference>
<evidence type="ECO:0000259" key="4">
    <source>
        <dbReference type="SMART" id="SM00382"/>
    </source>
</evidence>
<dbReference type="InterPro" id="IPR014721">
    <property type="entry name" value="Ribsml_uS5_D2-typ_fold_subgr"/>
</dbReference>
<keyword evidence="2" id="KW-0547">Nucleotide-binding</keyword>
<dbReference type="InterPro" id="IPR003593">
    <property type="entry name" value="AAA+_ATPase"/>
</dbReference>
<comment type="caution">
    <text evidence="5">The sequence shown here is derived from an EMBL/GenBank/DDBJ whole genome shotgun (WGS) entry which is preliminary data.</text>
</comment>